<reference evidence="2 3" key="1">
    <citation type="journal article" date="2024" name="Nat. Commun.">
        <title>Phylogenomics reveals the evolutionary origins of lichenization in chlorophyte algae.</title>
        <authorList>
            <person name="Puginier C."/>
            <person name="Libourel C."/>
            <person name="Otte J."/>
            <person name="Skaloud P."/>
            <person name="Haon M."/>
            <person name="Grisel S."/>
            <person name="Petersen M."/>
            <person name="Berrin J.G."/>
            <person name="Delaux P.M."/>
            <person name="Dal Grande F."/>
            <person name="Keller J."/>
        </authorList>
    </citation>
    <scope>NUCLEOTIDE SEQUENCE [LARGE SCALE GENOMIC DNA]</scope>
    <source>
        <strain evidence="2 3">SAG 2523</strain>
    </source>
</reference>
<proteinExistence type="predicted"/>
<dbReference type="AlphaFoldDB" id="A0AAW1TEG0"/>
<keyword evidence="3" id="KW-1185">Reference proteome</keyword>
<dbReference type="Proteomes" id="UP001485043">
    <property type="component" value="Unassembled WGS sequence"/>
</dbReference>
<name>A0AAW1TEG0_9CHLO</name>
<evidence type="ECO:0000256" key="1">
    <source>
        <dbReference type="SAM" id="MobiDB-lite"/>
    </source>
</evidence>
<dbReference type="EMBL" id="JALJOV010000039">
    <property type="protein sequence ID" value="KAK9868226.1"/>
    <property type="molecule type" value="Genomic_DNA"/>
</dbReference>
<feature type="compositionally biased region" description="Polar residues" evidence="1">
    <location>
        <begin position="30"/>
        <end position="41"/>
    </location>
</feature>
<comment type="caution">
    <text evidence="2">The sequence shown here is derived from an EMBL/GenBank/DDBJ whole genome shotgun (WGS) entry which is preliminary data.</text>
</comment>
<protein>
    <submittedName>
        <fullName evidence="2">Uncharacterized protein</fullName>
    </submittedName>
</protein>
<gene>
    <name evidence="2" type="ORF">WJX84_007912</name>
</gene>
<evidence type="ECO:0000313" key="3">
    <source>
        <dbReference type="Proteomes" id="UP001485043"/>
    </source>
</evidence>
<evidence type="ECO:0000313" key="2">
    <source>
        <dbReference type="EMBL" id="KAK9868226.1"/>
    </source>
</evidence>
<feature type="region of interest" description="Disordered" evidence="1">
    <location>
        <begin position="1"/>
        <end position="51"/>
    </location>
</feature>
<organism evidence="2 3">
    <name type="scientific">Apatococcus fuscideae</name>
    <dbReference type="NCBI Taxonomy" id="2026836"/>
    <lineage>
        <taxon>Eukaryota</taxon>
        <taxon>Viridiplantae</taxon>
        <taxon>Chlorophyta</taxon>
        <taxon>core chlorophytes</taxon>
        <taxon>Trebouxiophyceae</taxon>
        <taxon>Chlorellales</taxon>
        <taxon>Chlorellaceae</taxon>
        <taxon>Apatococcus</taxon>
    </lineage>
</organism>
<sequence length="461" mass="49521">MRPQRSLATHQEESHLPLQRPNITPHATGAQDSMASGSRSGLPSAPAGPGIRVRYRPALQSSSFNDDIMQLLNDDVPDRAQLSHADVSLFPEQSRPRQYFSDDSQVLASVKLDDLALDATESLWTDISDALVTALQADPSRCVRCIEHAPSRIILTATMPHEVAAALRHQGAYGVFGQLLNGPQAHIWHTHSGQLQVGRERAEHQQGHVQITQRCSSSQPSISSLTPRCLAAASSHIVRADGHNLLPVAAFALSGRFQGNHVALKAEACRSSTVHAAGVQSLFIHLPTIHGSGILHIDCLHDDCISCSKQLLILEDPMATEDLQALSLSGLQEADMDAFLLDIGQVLPYMGIQATAAAMTPEEAAWVCPTALRLVRFARSQNWLAVASLIMAVASAGLSLEAAGQAMGADSQMSPYSRDMAGSSLHFPQAQAHFFSTATSARQQPYEQTAQAPPAAIVHLR</sequence>
<accession>A0AAW1TEG0</accession>